<protein>
    <submittedName>
        <fullName evidence="1">Uncharacterized protein</fullName>
    </submittedName>
</protein>
<dbReference type="AlphaFoldDB" id="A0A2M9V4N9"/>
<dbReference type="Proteomes" id="UP000231846">
    <property type="component" value="Unassembled WGS sequence"/>
</dbReference>
<reference evidence="1 2" key="1">
    <citation type="journal article" date="2017" name="MBio">
        <title>Gut Symbiont Bacteroides fragilis Secretes a Eukaryotic-Like Ubiquitin Protein That Mediates Intraspecies Antagonism.</title>
        <authorList>
            <person name="Chatzidaki-Livanis M."/>
            <person name="Coyne M.J."/>
            <person name="Roelofs K.G."/>
            <person name="Gentyala R.R."/>
            <person name="Caldwell J.M."/>
            <person name="Comstock L.E."/>
        </authorList>
    </citation>
    <scope>NUCLEOTIDE SEQUENCE [LARGE SCALE GENOMIC DNA]</scope>
    <source>
        <strain evidence="1 2">12905</strain>
    </source>
</reference>
<accession>A0A2M9V4N9</accession>
<dbReference type="EMBL" id="PDCW01000024">
    <property type="protein sequence ID" value="PJY73629.1"/>
    <property type="molecule type" value="Genomic_DNA"/>
</dbReference>
<organism evidence="1 2">
    <name type="scientific">Bacteroides fragilis</name>
    <dbReference type="NCBI Taxonomy" id="817"/>
    <lineage>
        <taxon>Bacteria</taxon>
        <taxon>Pseudomonadati</taxon>
        <taxon>Bacteroidota</taxon>
        <taxon>Bacteroidia</taxon>
        <taxon>Bacteroidales</taxon>
        <taxon>Bacteroidaceae</taxon>
        <taxon>Bacteroides</taxon>
    </lineage>
</organism>
<proteinExistence type="predicted"/>
<sequence>MEGNRVIGKYGEADHAFIADNFDTVFAGRIMGYEAPRTAPYQSVVELETCAQCIFCRIESATVAFIATGFEYAAEHLLQKVDLVWCEVIEVSSSGNIGLYTPGQILSVIVQIARGLCKTDLYVDYIADRTFVHQFLHFHKVRQVTPVVGYKTRDSRLL</sequence>
<evidence type="ECO:0000313" key="1">
    <source>
        <dbReference type="EMBL" id="PJY73629.1"/>
    </source>
</evidence>
<comment type="caution">
    <text evidence="1">The sequence shown here is derived from an EMBL/GenBank/DDBJ whole genome shotgun (WGS) entry which is preliminary data.</text>
</comment>
<gene>
    <name evidence="1" type="ORF">CQW34_03186</name>
</gene>
<name>A0A2M9V4N9_BACFG</name>
<evidence type="ECO:0000313" key="2">
    <source>
        <dbReference type="Proteomes" id="UP000231846"/>
    </source>
</evidence>